<evidence type="ECO:0000313" key="2">
    <source>
        <dbReference type="Proteomes" id="UP000460272"/>
    </source>
</evidence>
<name>A0A6P2BRU1_9ACTN</name>
<dbReference type="OrthoDB" id="4965478at2"/>
<dbReference type="Proteomes" id="UP000460272">
    <property type="component" value="Unassembled WGS sequence"/>
</dbReference>
<dbReference type="RefSeq" id="WP_145859489.1">
    <property type="nucleotide sequence ID" value="NZ_RPFW01000007.1"/>
</dbReference>
<dbReference type="EMBL" id="RPFW01000007">
    <property type="protein sequence ID" value="TVZ01151.1"/>
    <property type="molecule type" value="Genomic_DNA"/>
</dbReference>
<dbReference type="AlphaFoldDB" id="A0A6P2BRU1"/>
<proteinExistence type="predicted"/>
<comment type="caution">
    <text evidence="1">The sequence shown here is derived from an EMBL/GenBank/DDBJ whole genome shotgun (WGS) entry which is preliminary data.</text>
</comment>
<accession>A0A6P2BRU1</accession>
<reference evidence="1 2" key="1">
    <citation type="submission" date="2018-11" db="EMBL/GenBank/DDBJ databases">
        <title>Trebonia kvetii gen.nov., sp.nov., a novel acidophilic actinobacterium, and proposal of the new actinobacterial family Treboniaceae fam. nov.</title>
        <authorList>
            <person name="Rapoport D."/>
            <person name="Sagova-Mareckova M."/>
            <person name="Sedlacek I."/>
            <person name="Provaznik J."/>
            <person name="Kralova S."/>
            <person name="Pavlinic D."/>
            <person name="Benes V."/>
            <person name="Kopecky J."/>
        </authorList>
    </citation>
    <scope>NUCLEOTIDE SEQUENCE [LARGE SCALE GENOMIC DNA]</scope>
    <source>
        <strain evidence="1 2">15Tr583</strain>
    </source>
</reference>
<keyword evidence="2" id="KW-1185">Reference proteome</keyword>
<gene>
    <name evidence="1" type="ORF">EAS64_33200</name>
</gene>
<sequence>MSTAPAVTMQDLEFEHAELLPGRETLCVCNQSVTKQFAFLSGNNIASGNNVQVNGINLLGQQGGGQSASATSVGNFIGW</sequence>
<protein>
    <submittedName>
        <fullName evidence="1">Uncharacterized protein</fullName>
    </submittedName>
</protein>
<organism evidence="1 2">
    <name type="scientific">Trebonia kvetii</name>
    <dbReference type="NCBI Taxonomy" id="2480626"/>
    <lineage>
        <taxon>Bacteria</taxon>
        <taxon>Bacillati</taxon>
        <taxon>Actinomycetota</taxon>
        <taxon>Actinomycetes</taxon>
        <taxon>Streptosporangiales</taxon>
        <taxon>Treboniaceae</taxon>
        <taxon>Trebonia</taxon>
    </lineage>
</organism>
<evidence type="ECO:0000313" key="1">
    <source>
        <dbReference type="EMBL" id="TVZ01151.1"/>
    </source>
</evidence>